<evidence type="ECO:0000313" key="2">
    <source>
        <dbReference type="Proteomes" id="UP001497482"/>
    </source>
</evidence>
<dbReference type="EMBL" id="OZ035833">
    <property type="protein sequence ID" value="CAL1573982.1"/>
    <property type="molecule type" value="Genomic_DNA"/>
</dbReference>
<evidence type="ECO:0000313" key="1">
    <source>
        <dbReference type="EMBL" id="CAL1573982.1"/>
    </source>
</evidence>
<proteinExistence type="predicted"/>
<accession>A0AAV2JD98</accession>
<dbReference type="AlphaFoldDB" id="A0AAV2JD98"/>
<sequence>MFCVLDRQSGVAGLPKPLYRSRGVQVWRYSRAGQGRRRGLGCLSFQTLRQEARQSPECSLTLKHLCHFYSSGLRGSAGAAVTVILEL</sequence>
<gene>
    <name evidence="1" type="ORF">KC01_LOCUS5775</name>
</gene>
<dbReference type="Proteomes" id="UP001497482">
    <property type="component" value="Chromosome 11"/>
</dbReference>
<reference evidence="1 2" key="1">
    <citation type="submission" date="2024-04" db="EMBL/GenBank/DDBJ databases">
        <authorList>
            <person name="Waldvogel A.-M."/>
            <person name="Schoenle A."/>
        </authorList>
    </citation>
    <scope>NUCLEOTIDE SEQUENCE [LARGE SCALE GENOMIC DNA]</scope>
</reference>
<organism evidence="1 2">
    <name type="scientific">Knipowitschia caucasica</name>
    <name type="common">Caucasian dwarf goby</name>
    <name type="synonym">Pomatoschistus caucasicus</name>
    <dbReference type="NCBI Taxonomy" id="637954"/>
    <lineage>
        <taxon>Eukaryota</taxon>
        <taxon>Metazoa</taxon>
        <taxon>Chordata</taxon>
        <taxon>Craniata</taxon>
        <taxon>Vertebrata</taxon>
        <taxon>Euteleostomi</taxon>
        <taxon>Actinopterygii</taxon>
        <taxon>Neopterygii</taxon>
        <taxon>Teleostei</taxon>
        <taxon>Neoteleostei</taxon>
        <taxon>Acanthomorphata</taxon>
        <taxon>Gobiaria</taxon>
        <taxon>Gobiiformes</taxon>
        <taxon>Gobioidei</taxon>
        <taxon>Gobiidae</taxon>
        <taxon>Gobiinae</taxon>
        <taxon>Knipowitschia</taxon>
    </lineage>
</organism>
<protein>
    <submittedName>
        <fullName evidence="1">Uncharacterized protein</fullName>
    </submittedName>
</protein>
<keyword evidence="2" id="KW-1185">Reference proteome</keyword>
<name>A0AAV2JD98_KNICA</name>